<dbReference type="RefSeq" id="WP_266477850.1">
    <property type="nucleotide sequence ID" value="NZ_CP109208.1"/>
</dbReference>
<dbReference type="PANTHER" id="PTHR36221:SF1">
    <property type="entry name" value="DUF742 DOMAIN-CONTAINING PROTEIN"/>
    <property type="match status" value="1"/>
</dbReference>
<dbReference type="InterPro" id="IPR007995">
    <property type="entry name" value="DUF742"/>
</dbReference>
<evidence type="ECO:0000313" key="1">
    <source>
        <dbReference type="EMBL" id="WUU58442.1"/>
    </source>
</evidence>
<proteinExistence type="predicted"/>
<gene>
    <name evidence="1" type="ORF">OIE82_35270</name>
</gene>
<accession>A0ABZ1YJ96</accession>
<sequence length="142" mass="15338">MSRNPSSNDAGPLPTGPRPYVVSGGRTTAAHVDVLDLMAYVTVTNEAANLSDLTPQHQRVLEVCRAESAVTVGDVVVEVPYPLQVARILISDLIEKRALVHRLTVVVGEPPPTELLQRVQRALNNWDVSDQPMADGKSPHAC</sequence>
<reference evidence="1" key="1">
    <citation type="submission" date="2022-10" db="EMBL/GenBank/DDBJ databases">
        <title>The complete genomes of actinobacterial strains from the NBC collection.</title>
        <authorList>
            <person name="Joergensen T.S."/>
            <person name="Alvarez Arevalo M."/>
            <person name="Sterndorff E.B."/>
            <person name="Faurdal D."/>
            <person name="Vuksanovic O."/>
            <person name="Mourched A.-S."/>
            <person name="Charusanti P."/>
            <person name="Shaw S."/>
            <person name="Blin K."/>
            <person name="Weber T."/>
        </authorList>
    </citation>
    <scope>NUCLEOTIDE SEQUENCE [LARGE SCALE GENOMIC DNA]</scope>
    <source>
        <strain evidence="1">NBC 01686</strain>
        <plasmid evidence="1">unnamed1</plasmid>
    </source>
</reference>
<organism evidence="1">
    <name type="scientific">Streptomyces althioticus</name>
    <dbReference type="NCBI Taxonomy" id="83380"/>
    <lineage>
        <taxon>Bacteria</taxon>
        <taxon>Bacillati</taxon>
        <taxon>Actinomycetota</taxon>
        <taxon>Actinomycetes</taxon>
        <taxon>Kitasatosporales</taxon>
        <taxon>Streptomycetaceae</taxon>
        <taxon>Streptomyces</taxon>
        <taxon>Streptomyces althioticus group</taxon>
    </lineage>
</organism>
<dbReference type="Pfam" id="PF05331">
    <property type="entry name" value="DUF742"/>
    <property type="match status" value="1"/>
</dbReference>
<keyword evidence="1" id="KW-0614">Plasmid</keyword>
<dbReference type="PANTHER" id="PTHR36221">
    <property type="entry name" value="DUF742 DOMAIN-CONTAINING PROTEIN"/>
    <property type="match status" value="1"/>
</dbReference>
<name>A0ABZ1YJ96_9ACTN</name>
<geneLocation type="plasmid" evidence="1">
    <name>unnamed1</name>
</geneLocation>
<protein>
    <submittedName>
        <fullName evidence="1">DUF742 domain-containing protein</fullName>
    </submittedName>
</protein>
<dbReference type="EMBL" id="CP109208">
    <property type="protein sequence ID" value="WUU58442.1"/>
    <property type="molecule type" value="Genomic_DNA"/>
</dbReference>